<proteinExistence type="predicted"/>
<sequence length="797" mass="84949">MISFVGSAQEGVSHTNNSMSSSNPPATSRAVVPPKGKCINGKHRQPCWSCKLPSASAKDGLCHLVDSQPGGLAGAEVLKRQIEQSPEWNSEEARAQLRQKYKARSQAGAATSTAAETSDSSQAKYKNLCEGLGGKDLSQLTKVDLLQLCRDWEFRSDIWHYKVAKPALHGKLSRNLRDPRRSHPHQTLGGGGFAEMTTTTTTLGGTTVGTSAASVGVATSQPSTSEGAQTTTTNSPASLGVSVGVTVSGGSGGLGLTSGGPDLGRSLSRSDSMSCSRCIDPSHSQPCQICLAAPEEEEEYRFQLVGDPGRKNGEKKLRKFIQMTKEWNSPAARAKVADSFAHRPDLSTFRKVVANKEAANLRKPHLIRLCREWNFRSNIWQTKKVKYAKKASDKSETSSLGVKRETPLGMMQQQQQQHHHQQQQQSPVLSPLAGTLEWQALSQQQAAGPGPGAAVPGKDRIVGLLSEANDYLSKVAKELQQLAPLHWGGPAAEATILSMTGTAFSSVDLAKVFNSSRVLLASTRESLHRFAATVESSILTFGSEQINVISLISSAQTLTLSKMKLEATKAELMRVRSQMTPQQKANVAWFELQEVVSAGTILAESENQMLQILAAVPKLFPSHLGKQLTAVIMGGLSLYTVCQSVSAMCRFTGYSVYLESLICIFGLFVEFEDQLLTLLNHLVGVILTQMISNSSVSPPVQSTLQQLLLGNFSSSLPTLPTLPTLGVNQTPALGSVLSPLGGAGASVSVSAGTLSLVSGGTAATATATAPAAGVALREEDLDEEARKLLKGKGQQQR</sequence>
<feature type="compositionally biased region" description="Basic and acidic residues" evidence="1">
    <location>
        <begin position="390"/>
        <end position="405"/>
    </location>
</feature>
<gene>
    <name evidence="2" type="ORF">CLAU1311_LOCUS6374</name>
</gene>
<feature type="compositionally biased region" description="Polar residues" evidence="1">
    <location>
        <begin position="221"/>
        <end position="237"/>
    </location>
</feature>
<feature type="region of interest" description="Disordered" evidence="1">
    <location>
        <begin position="1"/>
        <end position="32"/>
    </location>
</feature>
<evidence type="ECO:0000256" key="1">
    <source>
        <dbReference type="SAM" id="MobiDB-lite"/>
    </source>
</evidence>
<protein>
    <submittedName>
        <fullName evidence="2">Uncharacterized protein</fullName>
    </submittedName>
</protein>
<feature type="compositionally biased region" description="Polar residues" evidence="1">
    <location>
        <begin position="10"/>
        <end position="26"/>
    </location>
</feature>
<name>A0A7S3E3G3_9CHLO</name>
<feature type="region of interest" description="Disordered" evidence="1">
    <location>
        <begin position="386"/>
        <end position="405"/>
    </location>
</feature>
<accession>A0A7S3E3G3</accession>
<feature type="compositionally biased region" description="Low complexity" evidence="1">
    <location>
        <begin position="194"/>
        <end position="220"/>
    </location>
</feature>
<reference evidence="2" key="1">
    <citation type="submission" date="2021-01" db="EMBL/GenBank/DDBJ databases">
        <authorList>
            <person name="Corre E."/>
            <person name="Pelletier E."/>
            <person name="Niang G."/>
            <person name="Scheremetjew M."/>
            <person name="Finn R."/>
            <person name="Kale V."/>
            <person name="Holt S."/>
            <person name="Cochrane G."/>
            <person name="Meng A."/>
            <person name="Brown T."/>
            <person name="Cohen L."/>
        </authorList>
    </citation>
    <scope>NUCLEOTIDE SEQUENCE</scope>
    <source>
        <strain evidence="2">RCC856</strain>
    </source>
</reference>
<dbReference type="EMBL" id="HBHU01009748">
    <property type="protein sequence ID" value="CAE0023279.1"/>
    <property type="molecule type" value="Transcribed_RNA"/>
</dbReference>
<organism evidence="2">
    <name type="scientific">Chloropicon laureae</name>
    <dbReference type="NCBI Taxonomy" id="464258"/>
    <lineage>
        <taxon>Eukaryota</taxon>
        <taxon>Viridiplantae</taxon>
        <taxon>Chlorophyta</taxon>
        <taxon>Chloropicophyceae</taxon>
        <taxon>Chloropicales</taxon>
        <taxon>Chloropicaceae</taxon>
        <taxon>Chloropicon</taxon>
    </lineage>
</organism>
<feature type="region of interest" description="Disordered" evidence="1">
    <location>
        <begin position="172"/>
        <end position="240"/>
    </location>
</feature>
<dbReference type="AlphaFoldDB" id="A0A7S3E3G3"/>
<evidence type="ECO:0000313" key="2">
    <source>
        <dbReference type="EMBL" id="CAE0023279.1"/>
    </source>
</evidence>